<dbReference type="InParanoid" id="C8XA24"/>
<dbReference type="HOGENOM" id="CLU_993319_0_0_11"/>
<dbReference type="InterPro" id="IPR019933">
    <property type="entry name" value="DivIVA_domain"/>
</dbReference>
<evidence type="ECO:0000256" key="4">
    <source>
        <dbReference type="ARBA" id="ARBA00022490"/>
    </source>
</evidence>
<evidence type="ECO:0000256" key="1">
    <source>
        <dbReference type="ARBA" id="ARBA00004496"/>
    </source>
</evidence>
<keyword evidence="4" id="KW-0963">Cytoplasm</keyword>
<dbReference type="PANTHER" id="PTHR35794:SF2">
    <property type="entry name" value="CELL DIVISION PROTEIN DIVIVA"/>
    <property type="match status" value="1"/>
</dbReference>
<dbReference type="OrthoDB" id="4946401at2"/>
<evidence type="ECO:0000313" key="11">
    <source>
        <dbReference type="Proteomes" id="UP000002218"/>
    </source>
</evidence>
<dbReference type="NCBIfam" id="TIGR03544">
    <property type="entry name" value="DivI1A_domain"/>
    <property type="match status" value="1"/>
</dbReference>
<keyword evidence="11" id="KW-1185">Reference proteome</keyword>
<reference evidence="11" key="1">
    <citation type="submission" date="2009-09" db="EMBL/GenBank/DDBJ databases">
        <title>The complete genome of Nakamurella multipartita DSM 44233.</title>
        <authorList>
            <consortium name="US DOE Joint Genome Institute (JGI-PGF)"/>
            <person name="Lucas S."/>
            <person name="Copeland A."/>
            <person name="Lapidus A."/>
            <person name="Glavina del Rio T."/>
            <person name="Dalin E."/>
            <person name="Tice H."/>
            <person name="Bruce D."/>
            <person name="Goodwin L."/>
            <person name="Pitluck S."/>
            <person name="Kyrpides N."/>
            <person name="Mavromatis K."/>
            <person name="Ivanova N."/>
            <person name="Ovchinnikova G."/>
            <person name="Sims D."/>
            <person name="Meincke L."/>
            <person name="Brettin T."/>
            <person name="Detter J.C."/>
            <person name="Han C."/>
            <person name="Larimer F."/>
            <person name="Land M."/>
            <person name="Hauser L."/>
            <person name="Markowitz V."/>
            <person name="Cheng J.-F."/>
            <person name="Hugenholtz P."/>
            <person name="Woyke T."/>
            <person name="Wu D."/>
            <person name="Klenk H.-P."/>
            <person name="Eisen J.A."/>
        </authorList>
    </citation>
    <scope>NUCLEOTIDE SEQUENCE [LARGE SCALE GENOMIC DNA]</scope>
    <source>
        <strain evidence="11">ATCC 700099 / DSM 44233 / CIP 104796 / JCM 9543 / NBRC 105858 / Y-104</strain>
    </source>
</reference>
<dbReference type="Pfam" id="PF05103">
    <property type="entry name" value="DivIVA"/>
    <property type="match status" value="1"/>
</dbReference>
<name>C8XA24_NAKMY</name>
<accession>C8XA24</accession>
<feature type="coiled-coil region" evidence="9">
    <location>
        <begin position="113"/>
        <end position="155"/>
    </location>
</feature>
<dbReference type="EMBL" id="CP001737">
    <property type="protein sequence ID" value="ACV81224.1"/>
    <property type="molecule type" value="Genomic_DNA"/>
</dbReference>
<keyword evidence="7" id="KW-0131">Cell cycle</keyword>
<evidence type="ECO:0000256" key="9">
    <source>
        <dbReference type="SAM" id="Coils"/>
    </source>
</evidence>
<proteinExistence type="inferred from homology"/>
<dbReference type="Proteomes" id="UP000002218">
    <property type="component" value="Chromosome"/>
</dbReference>
<dbReference type="RefSeq" id="WP_015750032.1">
    <property type="nucleotide sequence ID" value="NC_013235.1"/>
</dbReference>
<comment type="subcellular location">
    <subcellularLocation>
        <location evidence="1">Cytoplasm</location>
    </subcellularLocation>
</comment>
<gene>
    <name evidence="10" type="ordered locus">Namu_4951</name>
</gene>
<dbReference type="Gene3D" id="6.10.250.660">
    <property type="match status" value="1"/>
</dbReference>
<evidence type="ECO:0000256" key="8">
    <source>
        <dbReference type="ARBA" id="ARBA00031737"/>
    </source>
</evidence>
<evidence type="ECO:0000256" key="6">
    <source>
        <dbReference type="ARBA" id="ARBA00023054"/>
    </source>
</evidence>
<dbReference type="GO" id="GO:0005737">
    <property type="term" value="C:cytoplasm"/>
    <property type="evidence" value="ECO:0007669"/>
    <property type="project" value="UniProtKB-SubCell"/>
</dbReference>
<keyword evidence="5" id="KW-0132">Cell division</keyword>
<sequence length="280" mass="31198">MTDSTSGLRNLDAVTGADLQTVTFGTSKGFGRGYDQHEVDSFVVRCAQVVDRLRARIDDVAAQYQSQIAELQERIDRDSRSNEVAQAMSVLITAQQTADKTVAQADEYSAKVMAEARELYEDTRKNAATLEQETEDKARHVYEEALSRAEAIEREATSRVERMNLNSESVQTELDQQTAYLRTLRDTTRVQIQTFLEGLLDHVTDEYGKAHPIAAEAASAATANARKVKRAARSGSKAPAKTIKVAGLNPVRRGLPALPPQPEPVYQEQYYEQVDVYRDR</sequence>
<comment type="similarity">
    <text evidence="2">Belongs to the DivIVA family.</text>
</comment>
<dbReference type="STRING" id="479431.Namu_4951"/>
<organism evidence="10 11">
    <name type="scientific">Nakamurella multipartita (strain ATCC 700099 / DSM 44233 / CIP 104796 / JCM 9543 / NBRC 105858 / Y-104)</name>
    <name type="common">Microsphaera multipartita</name>
    <dbReference type="NCBI Taxonomy" id="479431"/>
    <lineage>
        <taxon>Bacteria</taxon>
        <taxon>Bacillati</taxon>
        <taxon>Actinomycetota</taxon>
        <taxon>Actinomycetes</taxon>
        <taxon>Nakamurellales</taxon>
        <taxon>Nakamurellaceae</taxon>
        <taxon>Nakamurella</taxon>
    </lineage>
</organism>
<evidence type="ECO:0000313" key="10">
    <source>
        <dbReference type="EMBL" id="ACV81224.1"/>
    </source>
</evidence>
<evidence type="ECO:0000256" key="7">
    <source>
        <dbReference type="ARBA" id="ARBA00023306"/>
    </source>
</evidence>
<dbReference type="GO" id="GO:0051301">
    <property type="term" value="P:cell division"/>
    <property type="evidence" value="ECO:0007669"/>
    <property type="project" value="UniProtKB-KW"/>
</dbReference>
<dbReference type="KEGG" id="nml:Namu_4951"/>
<dbReference type="InterPro" id="IPR007793">
    <property type="entry name" value="DivIVA_fam"/>
</dbReference>
<evidence type="ECO:0000256" key="5">
    <source>
        <dbReference type="ARBA" id="ARBA00022618"/>
    </source>
</evidence>
<dbReference type="PANTHER" id="PTHR35794">
    <property type="entry name" value="CELL DIVISION PROTEIN DIVIVA"/>
    <property type="match status" value="1"/>
</dbReference>
<dbReference type="AlphaFoldDB" id="C8XA24"/>
<feature type="coiled-coil region" evidence="9">
    <location>
        <begin position="50"/>
        <end position="88"/>
    </location>
</feature>
<keyword evidence="6 9" id="KW-0175">Coiled coil</keyword>
<evidence type="ECO:0000256" key="3">
    <source>
        <dbReference type="ARBA" id="ARBA00018787"/>
    </source>
</evidence>
<reference evidence="10 11" key="2">
    <citation type="journal article" date="2010" name="Stand. Genomic Sci.">
        <title>Complete genome sequence of Nakamurella multipartita type strain (Y-104).</title>
        <authorList>
            <person name="Tice H."/>
            <person name="Mayilraj S."/>
            <person name="Sims D."/>
            <person name="Lapidus A."/>
            <person name="Nolan M."/>
            <person name="Lucas S."/>
            <person name="Glavina Del Rio T."/>
            <person name="Copeland A."/>
            <person name="Cheng J.F."/>
            <person name="Meincke L."/>
            <person name="Bruce D."/>
            <person name="Goodwin L."/>
            <person name="Pitluck S."/>
            <person name="Ivanova N."/>
            <person name="Mavromatis K."/>
            <person name="Ovchinnikova G."/>
            <person name="Pati A."/>
            <person name="Chen A."/>
            <person name="Palaniappan K."/>
            <person name="Land M."/>
            <person name="Hauser L."/>
            <person name="Chang Y.J."/>
            <person name="Jeffries C.D."/>
            <person name="Detter J.C."/>
            <person name="Brettin T."/>
            <person name="Rohde M."/>
            <person name="Goker M."/>
            <person name="Bristow J."/>
            <person name="Eisen J.A."/>
            <person name="Markowitz V."/>
            <person name="Hugenholtz P."/>
            <person name="Kyrpides N.C."/>
            <person name="Klenk H.P."/>
            <person name="Chen F."/>
        </authorList>
    </citation>
    <scope>NUCLEOTIDE SEQUENCE [LARGE SCALE GENOMIC DNA]</scope>
    <source>
        <strain evidence="11">ATCC 700099 / DSM 44233 / CIP 104796 / JCM 9543 / NBRC 105858 / Y-104</strain>
    </source>
</reference>
<dbReference type="eggNOG" id="COG3599">
    <property type="taxonomic scope" value="Bacteria"/>
</dbReference>
<evidence type="ECO:0000256" key="2">
    <source>
        <dbReference type="ARBA" id="ARBA00009008"/>
    </source>
</evidence>
<protein>
    <recommendedName>
        <fullName evidence="3">Cell wall synthesis protein Wag31</fullName>
    </recommendedName>
    <alternativeName>
        <fullName evidence="8">Antigen 84</fullName>
    </alternativeName>
</protein>